<dbReference type="InterPro" id="IPR009993">
    <property type="entry name" value="WecF"/>
</dbReference>
<sequence>MAKKILHVLPDSTYSQYFFKLTKDYAGNFFVLYDYKNNFSDIPCLFKKKPRSRSERLFKLLDVVNKYDHVFFHSIDNMISICFFARRGVTFHWIIWGGDLYSSILPPFTLRKKIGFFIKKVGLIRFKHVHTALEGDVSIARKLYNKKLVFNRFVYPTLDESIPFDIDLALKNRGDGRKKIKIQIGNSADPSNNHLEVFRAIKGHLGSDFEILCPLSYGDQDYATNVIRVGKEMWGDSFRPLTDFMSYDNYVRELSSVDCLILNHKRQQGLGNLNLALSLGAKVFVRSDTTTYKDYSSMGFKVYDTKKILRECLPSDFIFSAKTAVSNRDCVFKNFSTQKSRELWEKIYYECMR</sequence>
<evidence type="ECO:0000313" key="6">
    <source>
        <dbReference type="EMBL" id="EFC90826.1"/>
    </source>
</evidence>
<dbReference type="PaxDb" id="469381-Dpep_0800"/>
<dbReference type="eggNOG" id="COG0554">
    <property type="taxonomic scope" value="Bacteria"/>
</dbReference>
<keyword evidence="5" id="KW-0472">Membrane</keyword>
<keyword evidence="7" id="KW-1185">Reference proteome</keyword>
<gene>
    <name evidence="6" type="ORF">Dpep_0800</name>
</gene>
<proteinExistence type="predicted"/>
<dbReference type="AlphaFoldDB" id="D2Z5S9"/>
<dbReference type="GO" id="GO:0008417">
    <property type="term" value="F:fucosyltransferase activity"/>
    <property type="evidence" value="ECO:0007669"/>
    <property type="project" value="InterPro"/>
</dbReference>
<name>D2Z5S9_9BACT</name>
<dbReference type="GO" id="GO:0009246">
    <property type="term" value="P:enterobacterial common antigen biosynthetic process"/>
    <property type="evidence" value="ECO:0007669"/>
    <property type="project" value="InterPro"/>
</dbReference>
<dbReference type="Pfam" id="PF07429">
    <property type="entry name" value="Glyco_transf_56"/>
    <property type="match status" value="1"/>
</dbReference>
<dbReference type="Proteomes" id="UP000006427">
    <property type="component" value="Unassembled WGS sequence"/>
</dbReference>
<dbReference type="EMBL" id="ABTR02000001">
    <property type="protein sequence ID" value="EFC90826.1"/>
    <property type="molecule type" value="Genomic_DNA"/>
</dbReference>
<evidence type="ECO:0000256" key="4">
    <source>
        <dbReference type="ARBA" id="ARBA00022679"/>
    </source>
</evidence>
<evidence type="ECO:0000256" key="2">
    <source>
        <dbReference type="ARBA" id="ARBA00022519"/>
    </source>
</evidence>
<keyword evidence="2" id="KW-0997">Cell inner membrane</keyword>
<evidence type="ECO:0000313" key="7">
    <source>
        <dbReference type="Proteomes" id="UP000006427"/>
    </source>
</evidence>
<reference evidence="6 7" key="1">
    <citation type="journal article" date="2010" name="Stand. Genomic Sci.">
        <title>Permanent draft genome sequence of Dethiosulfovibrio peptidovorans type strain (SEBR 4207).</title>
        <authorList>
            <person name="Labutti K."/>
            <person name="Mayilraj S."/>
            <person name="Clum A."/>
            <person name="Lucas S."/>
            <person name="Glavina Del Rio T."/>
            <person name="Nolan M."/>
            <person name="Tice H."/>
            <person name="Cheng J.F."/>
            <person name="Pitluck S."/>
            <person name="Liolios K."/>
            <person name="Ivanova N."/>
            <person name="Mavromatis K."/>
            <person name="Mikhailova N."/>
            <person name="Pati A."/>
            <person name="Goodwin L."/>
            <person name="Chen A."/>
            <person name="Palaniappan K."/>
            <person name="Land M."/>
            <person name="Hauser L."/>
            <person name="Chang Y.J."/>
            <person name="Jeffries C.D."/>
            <person name="Rohde M."/>
            <person name="Spring S."/>
            <person name="Goker M."/>
            <person name="Woyke T."/>
            <person name="Bristow J."/>
            <person name="Eisen J.A."/>
            <person name="Markowitz V."/>
            <person name="Hugenholtz P."/>
            <person name="Kyrpides N.C."/>
            <person name="Klenk H.P."/>
            <person name="Lapidus A."/>
        </authorList>
    </citation>
    <scope>NUCLEOTIDE SEQUENCE [LARGE SCALE GENOMIC DNA]</scope>
    <source>
        <strain evidence="6 7">DSM 11002</strain>
    </source>
</reference>
<keyword evidence="1" id="KW-1003">Cell membrane</keyword>
<dbReference type="RefSeq" id="WP_005659827.1">
    <property type="nucleotide sequence ID" value="NZ_ABTR02000001.1"/>
</dbReference>
<protein>
    <submittedName>
        <fullName evidence="6">4-alpha-L-fucosyltransferase</fullName>
    </submittedName>
</protein>
<organism evidence="6 7">
    <name type="scientific">Dethiosulfovibrio peptidovorans DSM 11002</name>
    <dbReference type="NCBI Taxonomy" id="469381"/>
    <lineage>
        <taxon>Bacteria</taxon>
        <taxon>Thermotogati</taxon>
        <taxon>Synergistota</taxon>
        <taxon>Synergistia</taxon>
        <taxon>Synergistales</taxon>
        <taxon>Dethiosulfovibrionaceae</taxon>
        <taxon>Dethiosulfovibrio</taxon>
    </lineage>
</organism>
<evidence type="ECO:0000256" key="1">
    <source>
        <dbReference type="ARBA" id="ARBA00022475"/>
    </source>
</evidence>
<keyword evidence="3" id="KW-0328">Glycosyltransferase</keyword>
<dbReference type="STRING" id="469381.Dpep_0800"/>
<comment type="caution">
    <text evidence="6">The sequence shown here is derived from an EMBL/GenBank/DDBJ whole genome shotgun (WGS) entry which is preliminary data.</text>
</comment>
<keyword evidence="4" id="KW-0808">Transferase</keyword>
<evidence type="ECO:0000256" key="3">
    <source>
        <dbReference type="ARBA" id="ARBA00022676"/>
    </source>
</evidence>
<evidence type="ECO:0000256" key="5">
    <source>
        <dbReference type="ARBA" id="ARBA00023136"/>
    </source>
</evidence>
<accession>D2Z5S9</accession>
<dbReference type="OrthoDB" id="1083028at2"/>